<organism evidence="1 2">
    <name type="scientific">Mucilaginibacter phyllosphaerae</name>
    <dbReference type="NCBI Taxonomy" id="1812349"/>
    <lineage>
        <taxon>Bacteria</taxon>
        <taxon>Pseudomonadati</taxon>
        <taxon>Bacteroidota</taxon>
        <taxon>Sphingobacteriia</taxon>
        <taxon>Sphingobacteriales</taxon>
        <taxon>Sphingobacteriaceae</taxon>
        <taxon>Mucilaginibacter</taxon>
    </lineage>
</organism>
<dbReference type="Proteomes" id="UP000583101">
    <property type="component" value="Unassembled WGS sequence"/>
</dbReference>
<protein>
    <recommendedName>
        <fullName evidence="3">DUF5007 domain-containing protein</fullName>
    </recommendedName>
</protein>
<proteinExistence type="predicted"/>
<evidence type="ECO:0008006" key="3">
    <source>
        <dbReference type="Google" id="ProtNLM"/>
    </source>
</evidence>
<evidence type="ECO:0000313" key="1">
    <source>
        <dbReference type="EMBL" id="MBB3969506.1"/>
    </source>
</evidence>
<keyword evidence="2" id="KW-1185">Reference proteome</keyword>
<comment type="caution">
    <text evidence="1">The sequence shown here is derived from an EMBL/GenBank/DDBJ whole genome shotgun (WGS) entry which is preliminary data.</text>
</comment>
<dbReference type="PROSITE" id="PS51257">
    <property type="entry name" value="PROKAR_LIPOPROTEIN"/>
    <property type="match status" value="1"/>
</dbReference>
<accession>A0ABR6I8X1</accession>
<gene>
    <name evidence="1" type="ORF">GGR35_002109</name>
</gene>
<reference evidence="1 2" key="1">
    <citation type="submission" date="2020-08" db="EMBL/GenBank/DDBJ databases">
        <title>Genomic Encyclopedia of Type Strains, Phase IV (KMG-IV): sequencing the most valuable type-strain genomes for metagenomic binning, comparative biology and taxonomic classification.</title>
        <authorList>
            <person name="Goeker M."/>
        </authorList>
    </citation>
    <scope>NUCLEOTIDE SEQUENCE [LARGE SCALE GENOMIC DNA]</scope>
    <source>
        <strain evidence="1 2">DSM 100995</strain>
    </source>
</reference>
<name>A0ABR6I8X1_9SPHI</name>
<dbReference type="EMBL" id="JACIEG010000003">
    <property type="protein sequence ID" value="MBB3969506.1"/>
    <property type="molecule type" value="Genomic_DNA"/>
</dbReference>
<sequence length="327" mass="35935">MMLKNTKLGSVVLMLSFFLLIVYGCQKIPKGFISDSIFYNLNPFTVSQGITTVSTGLVIDGSTTPMNVKLLVVRDMATGKDAANILLKPDTIRLFKGAVDYNDSTEAMLNLKLKDSTLAPFSINNIGGRMQFTQATKFVPVGNYNFDIEVSNIRGTKIINNACKIIVQGASPDTLSYLAYNQSDSKFTSFVTKSASLLDVKITHNAAGPDKIIYVWKDKNGKPFDPSKGEVTARPGRPTWADWDPYYPQLKTDTSFEYRYPSGVPQMPVFSAAKKYPGFGTGITYYSVAGTHNDLGVNANTTFTINYNLTKGTFVVVITVKDLVRVP</sequence>
<evidence type="ECO:0000313" key="2">
    <source>
        <dbReference type="Proteomes" id="UP000583101"/>
    </source>
</evidence>
<dbReference type="RefSeq" id="WP_229704623.1">
    <property type="nucleotide sequence ID" value="NZ_BMCZ01000002.1"/>
</dbReference>